<dbReference type="PANTHER" id="PTHR21027:SF1">
    <property type="entry name" value="TRNA-SPLICING ENDONUCLEASE SUBUNIT SEN54"/>
    <property type="match status" value="1"/>
</dbReference>
<dbReference type="GO" id="GO:0000379">
    <property type="term" value="P:tRNA-type intron splice site recognition and cleavage"/>
    <property type="evidence" value="ECO:0007669"/>
    <property type="project" value="TreeGrafter"/>
</dbReference>
<dbReference type="Pfam" id="PF12928">
    <property type="entry name" value="tRNA_int_end_N2"/>
    <property type="match status" value="1"/>
</dbReference>
<dbReference type="AlphaFoldDB" id="A0A8T2JHD9"/>
<dbReference type="Proteomes" id="UP000812440">
    <property type="component" value="Chromosome 6"/>
</dbReference>
<sequence>MLSIEELFSARNREKSLPQRSHGQKDFIPDGSEIQCEKLQLCRTEHWQLLREERVERLGNLVKGNWKPKENLVELTSPAGKFWQTMGFTDQGRQCLLPEEGLYLLECGAVQLFHSGLPLSVQEAYDMLLGDQKFSILHYQVYSHLKRLGYIVTRFDPSSILSSYQRQLNVESFTKPPRKRKRSTSPRLKSKIKLDTVRDMEKDNDNVMFIGIGSLASIKTDTFSSNPVARTKDIQSNSQLVSTDHQNISVNQEAGVQLQTQDCILNCSKSGNSAVEGPVKTVRTHRWDFSKICLPNCGHQLPYTLLPLPEPTFLPENITAREVDISHWMLKLNMRPEKLSQREREQLNWERKYKSSINNDPKVKKCSNWREYKELLLQRSHSSSKSSPHLWASAVKPLLRPEIINTTASVLDQITVMSPSLLLDDCESWPQSHKKNLPQIIFNVYQADGASDFKKSKPGKPYTRMCVRSFDDQVPSLHTVKMLVYQSGDVPLIFALVDNGEVAFYSFKDFKLPVDIYP</sequence>
<comment type="similarity">
    <text evidence="1">Belongs to the SEN54 family.</text>
</comment>
<dbReference type="PANTHER" id="PTHR21027">
    <property type="entry name" value="TRNA-SPLICING ENDONUCLEASE SUBUNIT SEN54"/>
    <property type="match status" value="1"/>
</dbReference>
<gene>
    <name evidence="4" type="ORF">GDO86_011657</name>
</gene>
<organism evidence="4 5">
    <name type="scientific">Hymenochirus boettgeri</name>
    <name type="common">Congo dwarf clawed frog</name>
    <dbReference type="NCBI Taxonomy" id="247094"/>
    <lineage>
        <taxon>Eukaryota</taxon>
        <taxon>Metazoa</taxon>
        <taxon>Chordata</taxon>
        <taxon>Craniata</taxon>
        <taxon>Vertebrata</taxon>
        <taxon>Euteleostomi</taxon>
        <taxon>Amphibia</taxon>
        <taxon>Batrachia</taxon>
        <taxon>Anura</taxon>
        <taxon>Pipoidea</taxon>
        <taxon>Pipidae</taxon>
        <taxon>Pipinae</taxon>
        <taxon>Hymenochirus</taxon>
    </lineage>
</organism>
<evidence type="ECO:0000256" key="2">
    <source>
        <dbReference type="ARBA" id="ARBA00022694"/>
    </source>
</evidence>
<protein>
    <recommendedName>
        <fullName evidence="3">tRNA-splicing endonuclease subunit Sen54 N-terminal domain-containing protein</fullName>
    </recommendedName>
</protein>
<keyword evidence="5" id="KW-1185">Reference proteome</keyword>
<evidence type="ECO:0000256" key="1">
    <source>
        <dbReference type="ARBA" id="ARBA00005736"/>
    </source>
</evidence>
<comment type="caution">
    <text evidence="4">The sequence shown here is derived from an EMBL/GenBank/DDBJ whole genome shotgun (WGS) entry which is preliminary data.</text>
</comment>
<dbReference type="InterPro" id="IPR024337">
    <property type="entry name" value="tRNA_splic_suSen54"/>
</dbReference>
<dbReference type="OrthoDB" id="408683at2759"/>
<evidence type="ECO:0000313" key="4">
    <source>
        <dbReference type="EMBL" id="KAG8442924.1"/>
    </source>
</evidence>
<feature type="domain" description="tRNA-splicing endonuclease subunit Sen54 N-terminal" evidence="3">
    <location>
        <begin position="47"/>
        <end position="113"/>
    </location>
</feature>
<dbReference type="GO" id="GO:0000214">
    <property type="term" value="C:tRNA-intron endonuclease complex"/>
    <property type="evidence" value="ECO:0007669"/>
    <property type="project" value="TreeGrafter"/>
</dbReference>
<reference evidence="4" key="1">
    <citation type="thesis" date="2020" institute="ProQuest LLC" country="789 East Eisenhower Parkway, Ann Arbor, MI, USA">
        <title>Comparative Genomics and Chromosome Evolution.</title>
        <authorList>
            <person name="Mudd A.B."/>
        </authorList>
    </citation>
    <scope>NUCLEOTIDE SEQUENCE</scope>
    <source>
        <strain evidence="4">Female2</strain>
        <tissue evidence="4">Blood</tissue>
    </source>
</reference>
<evidence type="ECO:0000313" key="5">
    <source>
        <dbReference type="Proteomes" id="UP000812440"/>
    </source>
</evidence>
<keyword evidence="2" id="KW-0819">tRNA processing</keyword>
<proteinExistence type="inferred from homology"/>
<name>A0A8T2JHD9_9PIPI</name>
<dbReference type="InterPro" id="IPR024336">
    <property type="entry name" value="tRNA_splic_suSen54_N"/>
</dbReference>
<accession>A0A8T2JHD9</accession>
<dbReference type="EMBL" id="JAACNH010000005">
    <property type="protein sequence ID" value="KAG8442924.1"/>
    <property type="molecule type" value="Genomic_DNA"/>
</dbReference>
<evidence type="ECO:0000259" key="3">
    <source>
        <dbReference type="Pfam" id="PF12928"/>
    </source>
</evidence>